<reference evidence="1" key="1">
    <citation type="journal article" date="2012" name="PLoS ONE">
        <title>Gene sets for utilization of primary and secondary nutrition supplies in the distal gut of endangered iberian lynx.</title>
        <authorList>
            <person name="Alcaide M."/>
            <person name="Messina E."/>
            <person name="Richter M."/>
            <person name="Bargiela R."/>
            <person name="Peplies J."/>
            <person name="Huws S.A."/>
            <person name="Newbold C.J."/>
            <person name="Golyshin P.N."/>
            <person name="Simon M.A."/>
            <person name="Lopez G."/>
            <person name="Yakimov M.M."/>
            <person name="Ferrer M."/>
        </authorList>
    </citation>
    <scope>NUCLEOTIDE SEQUENCE</scope>
</reference>
<evidence type="ECO:0000313" key="1">
    <source>
        <dbReference type="EMBL" id="EJW97273.1"/>
    </source>
</evidence>
<name>J9FRZ8_9ZZZZ</name>
<accession>J9FRZ8</accession>
<dbReference type="AlphaFoldDB" id="J9FRZ8"/>
<dbReference type="EMBL" id="AMCI01004847">
    <property type="protein sequence ID" value="EJW97273.1"/>
    <property type="molecule type" value="Genomic_DNA"/>
</dbReference>
<protein>
    <submittedName>
        <fullName evidence="1">Uncharacterized protein</fullName>
    </submittedName>
</protein>
<organism evidence="1">
    <name type="scientific">gut metagenome</name>
    <dbReference type="NCBI Taxonomy" id="749906"/>
    <lineage>
        <taxon>unclassified sequences</taxon>
        <taxon>metagenomes</taxon>
        <taxon>organismal metagenomes</taxon>
    </lineage>
</organism>
<proteinExistence type="predicted"/>
<comment type="caution">
    <text evidence="1">The sequence shown here is derived from an EMBL/GenBank/DDBJ whole genome shotgun (WGS) entry which is preliminary data.</text>
</comment>
<sequence length="56" mass="6296">MACSCSYRVISTLLFSSKDFFSTFLLSHVSQLINYSYSTFCGERKGSPKFHPAFTG</sequence>
<gene>
    <name evidence="1" type="ORF">EVA_14621</name>
</gene>